<feature type="binding site" evidence="5">
    <location>
        <position position="68"/>
    </location>
    <ligand>
        <name>S-adenosyl-L-methionine</name>
        <dbReference type="ChEBI" id="CHEBI:59789"/>
    </ligand>
</feature>
<dbReference type="Proteomes" id="UP000068250">
    <property type="component" value="Chromosome I"/>
</dbReference>
<reference evidence="7 9" key="3">
    <citation type="journal article" date="2020" name="Int. J. Syst. Evol. Microbiol.">
        <title>Novel acetic acid bacteria from cider fermentations: Acetobacter conturbans sp. nov. and Acetobacter fallax sp. nov.</title>
        <authorList>
            <person name="Sombolestani A.S."/>
            <person name="Cleenwerck I."/>
            <person name="Cnockaert M."/>
            <person name="Borremans W."/>
            <person name="Wieme A.D."/>
            <person name="De Vuyst L."/>
            <person name="Vandamme P."/>
        </authorList>
    </citation>
    <scope>NUCLEOTIDE SEQUENCE [LARGE SCALE GENOMIC DNA]</scope>
    <source>
        <strain evidence="7 9">LMG 23848</strain>
    </source>
</reference>
<keyword evidence="1 5" id="KW-0489">Methyltransferase</keyword>
<dbReference type="PATRIC" id="fig|431306.5.peg.1625"/>
<dbReference type="SUPFAM" id="SSF53335">
    <property type="entry name" value="S-adenosyl-L-methionine-dependent methyltransferases"/>
    <property type="match status" value="1"/>
</dbReference>
<evidence type="ECO:0000313" key="8">
    <source>
        <dbReference type="Proteomes" id="UP000068250"/>
    </source>
</evidence>
<reference evidence="6" key="2">
    <citation type="submission" date="2014-09" db="EMBL/GenBank/DDBJ databases">
        <authorList>
            <person name="Magalhaes I.L.F."/>
            <person name="Oliveira U."/>
            <person name="Santos F.R."/>
            <person name="Vidigal T.H.D.A."/>
            <person name="Brescovit A.D."/>
            <person name="Santos A.J."/>
        </authorList>
    </citation>
    <scope>NUCLEOTIDE SEQUENCE</scope>
    <source>
        <strain evidence="6">LMG 23848T</strain>
    </source>
</reference>
<dbReference type="STRING" id="431306.AGA_1597"/>
<reference evidence="8" key="1">
    <citation type="submission" date="2014-09" db="EMBL/GenBank/DDBJ databases">
        <authorList>
            <person name="Illeghems K.G."/>
        </authorList>
    </citation>
    <scope>NUCLEOTIDE SEQUENCE [LARGE SCALE GENOMIC DNA]</scope>
    <source>
        <strain evidence="8">LMG 23848T</strain>
    </source>
</reference>
<feature type="binding site" evidence="5">
    <location>
        <position position="137"/>
    </location>
    <ligand>
        <name>S-adenosyl-L-methionine</name>
        <dbReference type="ChEBI" id="CHEBI:59789"/>
    </ligand>
</feature>
<comment type="pathway">
    <text evidence="5">Cofactor biosynthesis; ubiquinone biosynthesis.</text>
</comment>
<dbReference type="PANTHER" id="PTHR43464">
    <property type="entry name" value="METHYLTRANSFERASE"/>
    <property type="match status" value="1"/>
</dbReference>
<keyword evidence="2 5" id="KW-0808">Transferase</keyword>
<evidence type="ECO:0000256" key="4">
    <source>
        <dbReference type="ARBA" id="ARBA00022691"/>
    </source>
</evidence>
<comment type="catalytic activity">
    <reaction evidence="5">
        <text>a 3-demethylubiquinol + S-adenosyl-L-methionine = a ubiquinol + S-adenosyl-L-homocysteine + H(+)</text>
        <dbReference type="Rhea" id="RHEA:44380"/>
        <dbReference type="Rhea" id="RHEA-COMP:9566"/>
        <dbReference type="Rhea" id="RHEA-COMP:10914"/>
        <dbReference type="ChEBI" id="CHEBI:15378"/>
        <dbReference type="ChEBI" id="CHEBI:17976"/>
        <dbReference type="ChEBI" id="CHEBI:57856"/>
        <dbReference type="ChEBI" id="CHEBI:59789"/>
        <dbReference type="ChEBI" id="CHEBI:84422"/>
        <dbReference type="EC" id="2.1.1.64"/>
    </reaction>
</comment>
<feature type="binding site" evidence="5">
    <location>
        <position position="44"/>
    </location>
    <ligand>
        <name>S-adenosyl-L-methionine</name>
        <dbReference type="ChEBI" id="CHEBI:59789"/>
    </ligand>
</feature>
<dbReference type="AlphaFoldDB" id="A0A0U5F5N0"/>
<evidence type="ECO:0000256" key="3">
    <source>
        <dbReference type="ARBA" id="ARBA00022688"/>
    </source>
</evidence>
<evidence type="ECO:0000256" key="1">
    <source>
        <dbReference type="ARBA" id="ARBA00022603"/>
    </source>
</evidence>
<evidence type="ECO:0000313" key="6">
    <source>
        <dbReference type="EMBL" id="CEF55758.1"/>
    </source>
</evidence>
<evidence type="ECO:0000313" key="9">
    <source>
        <dbReference type="Proteomes" id="UP000657200"/>
    </source>
</evidence>
<protein>
    <recommendedName>
        <fullName evidence="5">Ubiquinone biosynthesis O-methyltransferase</fullName>
    </recommendedName>
    <alternativeName>
        <fullName evidence="5">2-polyprenyl-6-hydroxyphenol methylase</fullName>
        <ecNumber evidence="5">2.1.1.222</ecNumber>
    </alternativeName>
    <alternativeName>
        <fullName evidence="5">3-demethylubiquinone 3-O-methyltransferase</fullName>
        <ecNumber evidence="5">2.1.1.64</ecNumber>
    </alternativeName>
</protein>
<keyword evidence="3 5" id="KW-0831">Ubiquinone biosynthesis</keyword>
<dbReference type="Proteomes" id="UP000657200">
    <property type="component" value="Unassembled WGS sequence"/>
</dbReference>
<dbReference type="GO" id="GO:0102208">
    <property type="term" value="F:2-polyprenyl-6-hydroxyphenol methylase activity"/>
    <property type="evidence" value="ECO:0007669"/>
    <property type="project" value="UniProtKB-EC"/>
</dbReference>
<keyword evidence="9" id="KW-1185">Reference proteome</keyword>
<dbReference type="PANTHER" id="PTHR43464:SF19">
    <property type="entry name" value="UBIQUINONE BIOSYNTHESIS O-METHYLTRANSFERASE, MITOCHONDRIAL"/>
    <property type="match status" value="1"/>
</dbReference>
<dbReference type="GO" id="GO:0061542">
    <property type="term" value="F:3-demethylubiquinol 3-O-methyltransferase activity"/>
    <property type="evidence" value="ECO:0007669"/>
    <property type="project" value="UniProtKB-UniRule"/>
</dbReference>
<dbReference type="EC" id="2.1.1.64" evidence="5"/>
<accession>A0A0U5F5N0</accession>
<comment type="function">
    <text evidence="5">O-methyltransferase that catalyzes the 2 O-methylation steps in the ubiquinone biosynthetic pathway.</text>
</comment>
<evidence type="ECO:0000313" key="7">
    <source>
        <dbReference type="EMBL" id="NHO38271.1"/>
    </source>
</evidence>
<name>A0A0U5F5N0_9PROT</name>
<dbReference type="CDD" id="cd02440">
    <property type="entry name" value="AdoMet_MTases"/>
    <property type="match status" value="1"/>
</dbReference>
<comment type="catalytic activity">
    <reaction evidence="5">
        <text>a 3-(all-trans-polyprenyl)benzene-1,2-diol + S-adenosyl-L-methionine = a 2-methoxy-6-(all-trans-polyprenyl)phenol + S-adenosyl-L-homocysteine + H(+)</text>
        <dbReference type="Rhea" id="RHEA:31411"/>
        <dbReference type="Rhea" id="RHEA-COMP:9550"/>
        <dbReference type="Rhea" id="RHEA-COMP:9551"/>
        <dbReference type="ChEBI" id="CHEBI:15378"/>
        <dbReference type="ChEBI" id="CHEBI:57856"/>
        <dbReference type="ChEBI" id="CHEBI:59789"/>
        <dbReference type="ChEBI" id="CHEBI:62729"/>
        <dbReference type="ChEBI" id="CHEBI:62731"/>
        <dbReference type="EC" id="2.1.1.222"/>
    </reaction>
</comment>
<dbReference type="NCBIfam" id="TIGR01983">
    <property type="entry name" value="UbiG"/>
    <property type="match status" value="1"/>
</dbReference>
<feature type="binding site" evidence="5">
    <location>
        <position position="89"/>
    </location>
    <ligand>
        <name>S-adenosyl-L-methionine</name>
        <dbReference type="ChEBI" id="CHEBI:59789"/>
    </ligand>
</feature>
<dbReference type="EMBL" id="WOTE01000001">
    <property type="protein sequence ID" value="NHO38271.1"/>
    <property type="molecule type" value="Genomic_DNA"/>
</dbReference>
<organism evidence="6 8">
    <name type="scientific">Acetobacter ghanensis</name>
    <dbReference type="NCBI Taxonomy" id="431306"/>
    <lineage>
        <taxon>Bacteria</taxon>
        <taxon>Pseudomonadati</taxon>
        <taxon>Pseudomonadota</taxon>
        <taxon>Alphaproteobacteria</taxon>
        <taxon>Acetobacterales</taxon>
        <taxon>Acetobacteraceae</taxon>
        <taxon>Acetobacter</taxon>
    </lineage>
</organism>
<dbReference type="EC" id="2.1.1.222" evidence="5"/>
<dbReference type="EMBL" id="LN609302">
    <property type="protein sequence ID" value="CEF55758.1"/>
    <property type="molecule type" value="Genomic_DNA"/>
</dbReference>
<dbReference type="Gene3D" id="3.40.50.150">
    <property type="entry name" value="Vaccinia Virus protein VP39"/>
    <property type="match status" value="1"/>
</dbReference>
<evidence type="ECO:0000256" key="2">
    <source>
        <dbReference type="ARBA" id="ARBA00022679"/>
    </source>
</evidence>
<dbReference type="Pfam" id="PF13489">
    <property type="entry name" value="Methyltransf_23"/>
    <property type="match status" value="1"/>
</dbReference>
<dbReference type="OrthoDB" id="9801538at2"/>
<dbReference type="RefSeq" id="WP_059023685.1">
    <property type="nucleotide sequence ID" value="NZ_LN609302.1"/>
</dbReference>
<dbReference type="UniPathway" id="UPA00232"/>
<keyword evidence="6" id="KW-0830">Ubiquinone</keyword>
<comment type="similarity">
    <text evidence="5">Belongs to the methyltransferase superfamily. UbiG/COQ3 family.</text>
</comment>
<gene>
    <name evidence="5 6" type="primary">ubiG</name>
    <name evidence="6" type="ORF">AGA_1597</name>
    <name evidence="7" type="ORF">GOB80_01005</name>
</gene>
<dbReference type="InterPro" id="IPR010233">
    <property type="entry name" value="UbiG_MeTrfase"/>
</dbReference>
<keyword evidence="4 5" id="KW-0949">S-adenosyl-L-methionine</keyword>
<dbReference type="GO" id="GO:0032259">
    <property type="term" value="P:methylation"/>
    <property type="evidence" value="ECO:0007669"/>
    <property type="project" value="UniProtKB-KW"/>
</dbReference>
<proteinExistence type="inferred from homology"/>
<evidence type="ECO:0000256" key="5">
    <source>
        <dbReference type="HAMAP-Rule" id="MF_00472"/>
    </source>
</evidence>
<dbReference type="InterPro" id="IPR029063">
    <property type="entry name" value="SAM-dependent_MTases_sf"/>
</dbReference>
<sequence>MNATSPHGASSVSDEEIARFSALAEQWWNPSGPMRPLHAMNALRIDWACRHLPLRGRTSRRAKILDIGCGAGLASEALAKAGYDVLGLDASANGIAAAKEHLAACPLPEHAGPLHYRNGSAEDLVAEGSQFDAVVALEIIEHVTDPAAFMDMLAQLVGPQGTVIVSTMNRTLRSLAVGKIGAEYILRLLPVGTHEWRKFIQPSELGQYARAAGLRMIDIAGMMPGPTGWKETRDLGINYIAAFTKY</sequence>
<dbReference type="GO" id="GO:0010420">
    <property type="term" value="F:polyprenyldihydroxybenzoate methyltransferase activity"/>
    <property type="evidence" value="ECO:0007669"/>
    <property type="project" value="InterPro"/>
</dbReference>
<dbReference type="HAMAP" id="MF_00472">
    <property type="entry name" value="UbiG"/>
    <property type="match status" value="1"/>
</dbReference>